<reference evidence="2 3" key="1">
    <citation type="submission" date="2008-12" db="EMBL/GenBank/DDBJ databases">
        <authorList>
            <person name="Fulton L."/>
            <person name="Clifton S."/>
            <person name="Fulton B."/>
            <person name="Xu J."/>
            <person name="Minx P."/>
            <person name="Pepin K.H."/>
            <person name="Johnson M."/>
            <person name="Bhonagiri V."/>
            <person name="Nash W.E."/>
            <person name="Mardis E.R."/>
            <person name="Wilson R.K."/>
        </authorList>
    </citation>
    <scope>NUCLEOTIDE SEQUENCE [LARGE SCALE GENOMIC DNA]</scope>
    <source>
        <strain evidence="2 3">DSM 12042</strain>
    </source>
</reference>
<comment type="caution">
    <text evidence="2">The sequence shown here is derived from an EMBL/GenBank/DDBJ whole genome shotgun (WGS) entry which is preliminary data.</text>
</comment>
<sequence>MVEGFPFFSQSFKTDFFFHIHHLVIIITFFLFFIVPLIGQYCIW</sequence>
<evidence type="ECO:0000313" key="3">
    <source>
        <dbReference type="Proteomes" id="UP000005950"/>
    </source>
</evidence>
<evidence type="ECO:0000313" key="2">
    <source>
        <dbReference type="EMBL" id="EEF67266.1"/>
    </source>
</evidence>
<keyword evidence="1" id="KW-0472">Membrane</keyword>
<name>B9Y9S7_9FIRM</name>
<dbReference type="EMBL" id="ACCF01000152">
    <property type="protein sequence ID" value="EEF67266.1"/>
    <property type="molecule type" value="Genomic_DNA"/>
</dbReference>
<keyword evidence="1" id="KW-0812">Transmembrane</keyword>
<keyword evidence="1" id="KW-1133">Transmembrane helix</keyword>
<dbReference type="AlphaFoldDB" id="B9Y9S7"/>
<proteinExistence type="predicted"/>
<protein>
    <submittedName>
        <fullName evidence="2">Uncharacterized protein</fullName>
    </submittedName>
</protein>
<gene>
    <name evidence="2" type="ORF">HOLDEFILI_02583</name>
</gene>
<accession>B9Y9S7</accession>
<reference evidence="2 3" key="2">
    <citation type="submission" date="2009-02" db="EMBL/GenBank/DDBJ databases">
        <title>Draft genome sequence of Holdemania filiformis DSM 12042.</title>
        <authorList>
            <person name="Sudarsanam P."/>
            <person name="Ley R."/>
            <person name="Guruge J."/>
            <person name="Turnbaugh P.J."/>
            <person name="Mahowald M."/>
            <person name="Liep D."/>
            <person name="Gordon J."/>
        </authorList>
    </citation>
    <scope>NUCLEOTIDE SEQUENCE [LARGE SCALE GENOMIC DNA]</scope>
    <source>
        <strain evidence="2 3">DSM 12042</strain>
    </source>
</reference>
<feature type="transmembrane region" description="Helical" evidence="1">
    <location>
        <begin position="20"/>
        <end position="43"/>
    </location>
</feature>
<dbReference type="HOGENOM" id="CLU_3217210_0_0_9"/>
<dbReference type="Proteomes" id="UP000005950">
    <property type="component" value="Unassembled WGS sequence"/>
</dbReference>
<organism evidence="2 3">
    <name type="scientific">Holdemania filiformis DSM 12042</name>
    <dbReference type="NCBI Taxonomy" id="545696"/>
    <lineage>
        <taxon>Bacteria</taxon>
        <taxon>Bacillati</taxon>
        <taxon>Bacillota</taxon>
        <taxon>Erysipelotrichia</taxon>
        <taxon>Erysipelotrichales</taxon>
        <taxon>Erysipelotrichaceae</taxon>
        <taxon>Holdemania</taxon>
    </lineage>
</organism>
<evidence type="ECO:0000256" key="1">
    <source>
        <dbReference type="SAM" id="Phobius"/>
    </source>
</evidence>